<feature type="transmembrane region" description="Helical" evidence="2">
    <location>
        <begin position="169"/>
        <end position="190"/>
    </location>
</feature>
<gene>
    <name evidence="3" type="ORF">BGAL_0322g00060</name>
</gene>
<feature type="transmembrane region" description="Helical" evidence="2">
    <location>
        <begin position="131"/>
        <end position="154"/>
    </location>
</feature>
<dbReference type="OrthoDB" id="3528453at2759"/>
<proteinExistence type="predicted"/>
<keyword evidence="2" id="KW-0812">Transmembrane</keyword>
<accession>A0A4S8QUR7</accession>
<name>A0A4S8QUR7_9HELO</name>
<evidence type="ECO:0000313" key="4">
    <source>
        <dbReference type="Proteomes" id="UP000308671"/>
    </source>
</evidence>
<sequence>MEIHRKFADKVKAHPKYFQIFLIGLAVAFIITILVIGTLSEPSQLLQLYAPSEEFDLYKVYFFKVCRSKINGINDGCHGDLPGVLSDDTSFAGFSNLKIIFALFFLSGLAHLAHGYFGIKVHLNDLHHPKIENAMAFMSFFTLLAAAIACPWILIDYRWRIQSISKDEITVNISTSIIGLGFTAVLFSLVSREILIVGTIKNERAIQAFSEAPINGEDTRRYRRDDGDSIQSDYEEEAERSQIPAHDIRRERSRPISRENASRQVFIPSGTRFVQPSGANLQEPQRPPLGNPGTYAMGRPPGAYVAQPPPQAYM</sequence>
<feature type="compositionally biased region" description="Basic and acidic residues" evidence="1">
    <location>
        <begin position="246"/>
        <end position="261"/>
    </location>
</feature>
<dbReference type="AlphaFoldDB" id="A0A4S8QUR7"/>
<dbReference type="Proteomes" id="UP000308671">
    <property type="component" value="Unassembled WGS sequence"/>
</dbReference>
<evidence type="ECO:0000313" key="3">
    <source>
        <dbReference type="EMBL" id="THV47275.1"/>
    </source>
</evidence>
<evidence type="ECO:0000256" key="2">
    <source>
        <dbReference type="SAM" id="Phobius"/>
    </source>
</evidence>
<protein>
    <submittedName>
        <fullName evidence="3">Uncharacterized protein</fullName>
    </submittedName>
</protein>
<feature type="region of interest" description="Disordered" evidence="1">
    <location>
        <begin position="217"/>
        <end position="314"/>
    </location>
</feature>
<comment type="caution">
    <text evidence="3">The sequence shown here is derived from an EMBL/GenBank/DDBJ whole genome shotgun (WGS) entry which is preliminary data.</text>
</comment>
<feature type="compositionally biased region" description="Basic and acidic residues" evidence="1">
    <location>
        <begin position="217"/>
        <end position="227"/>
    </location>
</feature>
<keyword evidence="2" id="KW-1133">Transmembrane helix</keyword>
<feature type="transmembrane region" description="Helical" evidence="2">
    <location>
        <begin position="99"/>
        <end position="119"/>
    </location>
</feature>
<keyword evidence="2" id="KW-0472">Membrane</keyword>
<evidence type="ECO:0000256" key="1">
    <source>
        <dbReference type="SAM" id="MobiDB-lite"/>
    </source>
</evidence>
<feature type="transmembrane region" description="Helical" evidence="2">
    <location>
        <begin position="20"/>
        <end position="39"/>
    </location>
</feature>
<organism evidence="3 4">
    <name type="scientific">Botrytis galanthina</name>
    <dbReference type="NCBI Taxonomy" id="278940"/>
    <lineage>
        <taxon>Eukaryota</taxon>
        <taxon>Fungi</taxon>
        <taxon>Dikarya</taxon>
        <taxon>Ascomycota</taxon>
        <taxon>Pezizomycotina</taxon>
        <taxon>Leotiomycetes</taxon>
        <taxon>Helotiales</taxon>
        <taxon>Sclerotiniaceae</taxon>
        <taxon>Botrytis</taxon>
    </lineage>
</organism>
<dbReference type="EMBL" id="PQXL01000322">
    <property type="protein sequence ID" value="THV47275.1"/>
    <property type="molecule type" value="Genomic_DNA"/>
</dbReference>
<keyword evidence="4" id="KW-1185">Reference proteome</keyword>
<reference evidence="3 4" key="1">
    <citation type="submission" date="2017-12" db="EMBL/GenBank/DDBJ databases">
        <title>Comparative genomics of Botrytis spp.</title>
        <authorList>
            <person name="Valero-Jimenez C.A."/>
            <person name="Tapia P."/>
            <person name="Veloso J."/>
            <person name="Silva-Moreno E."/>
            <person name="Staats M."/>
            <person name="Valdes J.H."/>
            <person name="Van Kan J.A.L."/>
        </authorList>
    </citation>
    <scope>NUCLEOTIDE SEQUENCE [LARGE SCALE GENOMIC DNA]</scope>
    <source>
        <strain evidence="3 4">MUCL435</strain>
    </source>
</reference>
<feature type="compositionally biased region" description="Polar residues" evidence="1">
    <location>
        <begin position="272"/>
        <end position="283"/>
    </location>
</feature>